<dbReference type="EMBL" id="KK105070">
    <property type="protein sequence ID" value="KIY93075.1"/>
    <property type="molecule type" value="Genomic_DNA"/>
</dbReference>
<feature type="compositionally biased region" description="Gly residues" evidence="1">
    <location>
        <begin position="176"/>
        <end position="186"/>
    </location>
</feature>
<dbReference type="InterPro" id="IPR051681">
    <property type="entry name" value="Ser/Thr_Kinases-Pseudokinases"/>
</dbReference>
<dbReference type="STRING" id="145388.A0A0D2MCX6"/>
<dbReference type="KEGG" id="mng:MNEG_14888"/>
<keyword evidence="4" id="KW-1185">Reference proteome</keyword>
<gene>
    <name evidence="3" type="ORF">MNEG_14888</name>
</gene>
<dbReference type="InterPro" id="IPR001245">
    <property type="entry name" value="Ser-Thr/Tyr_kinase_cat_dom"/>
</dbReference>
<feature type="compositionally biased region" description="Gly residues" evidence="1">
    <location>
        <begin position="97"/>
        <end position="118"/>
    </location>
</feature>
<organism evidence="3 4">
    <name type="scientific">Monoraphidium neglectum</name>
    <dbReference type="NCBI Taxonomy" id="145388"/>
    <lineage>
        <taxon>Eukaryota</taxon>
        <taxon>Viridiplantae</taxon>
        <taxon>Chlorophyta</taxon>
        <taxon>core chlorophytes</taxon>
        <taxon>Chlorophyceae</taxon>
        <taxon>CS clade</taxon>
        <taxon>Sphaeropleales</taxon>
        <taxon>Selenastraceae</taxon>
        <taxon>Monoraphidium</taxon>
    </lineage>
</organism>
<evidence type="ECO:0000313" key="3">
    <source>
        <dbReference type="EMBL" id="KIY93075.1"/>
    </source>
</evidence>
<feature type="compositionally biased region" description="Basic and acidic residues" evidence="1">
    <location>
        <begin position="1"/>
        <end position="10"/>
    </location>
</feature>
<dbReference type="PANTHER" id="PTHR44329">
    <property type="entry name" value="SERINE/THREONINE-PROTEIN KINASE TNNI3K-RELATED"/>
    <property type="match status" value="1"/>
</dbReference>
<accession>A0A0D2MCX6</accession>
<dbReference type="SUPFAM" id="SSF56112">
    <property type="entry name" value="Protein kinase-like (PK-like)"/>
    <property type="match status" value="1"/>
</dbReference>
<reference evidence="3 4" key="1">
    <citation type="journal article" date="2013" name="BMC Genomics">
        <title>Reconstruction of the lipid metabolism for the microalga Monoraphidium neglectum from its genome sequence reveals characteristics suitable for biofuel production.</title>
        <authorList>
            <person name="Bogen C."/>
            <person name="Al-Dilaimi A."/>
            <person name="Albersmeier A."/>
            <person name="Wichmann J."/>
            <person name="Grundmann M."/>
            <person name="Rupp O."/>
            <person name="Lauersen K.J."/>
            <person name="Blifernez-Klassen O."/>
            <person name="Kalinowski J."/>
            <person name="Goesmann A."/>
            <person name="Mussgnug J.H."/>
            <person name="Kruse O."/>
        </authorList>
    </citation>
    <scope>NUCLEOTIDE SEQUENCE [LARGE SCALE GENOMIC DNA]</scope>
    <source>
        <strain evidence="3 4">SAG 48.87</strain>
    </source>
</reference>
<feature type="region of interest" description="Disordered" evidence="1">
    <location>
        <begin position="93"/>
        <end position="119"/>
    </location>
</feature>
<dbReference type="GO" id="GO:0005524">
    <property type="term" value="F:ATP binding"/>
    <property type="evidence" value="ECO:0007669"/>
    <property type="project" value="InterPro"/>
</dbReference>
<dbReference type="InterPro" id="IPR000719">
    <property type="entry name" value="Prot_kinase_dom"/>
</dbReference>
<dbReference type="AlphaFoldDB" id="A0A0D2MCX6"/>
<protein>
    <recommendedName>
        <fullName evidence="2">Protein kinase domain-containing protein</fullName>
    </recommendedName>
</protein>
<sequence>MRVGVEDERPLIPPESDLPGSPGGKRLELYIELMKECWDANPDNRPTFDQIAMRLGVQQTIVDEAALLTIQEAPAEGNSVSITAPASLRSSLNCAGRDGGGGGGGSGSGSGSGSGGAGPVAAQDSPFFSAFAATPPAVVLAAAVDGRPAAPDDSPFFTAGTLEGDASAGPLSPNAGAGGAAGGGPGSPTADFDRPFISGSATDAAEAPPDAAMGDLQPGGGPGAPAAAADSPLFAGPATAADSPFFGAFGSAGGAGGLDSEDSTGLSSAAAYAIAPPGGARGGDAFGLAVPATPEESPFAGMFGAGASAPLLAEAQSSYGSASGALGNMMPVPAGCSAPNPLAQPFVMRQPSAPHAGPPPPWGVAPPPMSFPPPSMAASMAPSALLSEGTAGAPQEPSAALAGQWGEAGGGRGEGGGLLTDNSTLGGALDAIISLTQVIPAEELTLIQTIRQGAEGRVILGRWNHIEVAAKACSKDLESLLREVKTLTTLNMHPNMVRFCGVCLRPPLVVTEYLRNGSLCVLLQKARKQLESKKSSQRHVKWLSWTRRLEMLHQVAGGMT</sequence>
<feature type="compositionally biased region" description="Low complexity" evidence="1">
    <location>
        <begin position="201"/>
        <end position="212"/>
    </location>
</feature>
<dbReference type="RefSeq" id="XP_013892095.1">
    <property type="nucleotide sequence ID" value="XM_014036641.1"/>
</dbReference>
<dbReference type="OrthoDB" id="1890790at2759"/>
<dbReference type="PANTHER" id="PTHR44329:SF289">
    <property type="entry name" value="SERINE_THREONINE-PROTEIN KINASE VIK"/>
    <property type="match status" value="1"/>
</dbReference>
<feature type="region of interest" description="Disordered" evidence="1">
    <location>
        <begin position="381"/>
        <end position="419"/>
    </location>
</feature>
<evidence type="ECO:0000256" key="1">
    <source>
        <dbReference type="SAM" id="MobiDB-lite"/>
    </source>
</evidence>
<dbReference type="Proteomes" id="UP000054498">
    <property type="component" value="Unassembled WGS sequence"/>
</dbReference>
<dbReference type="Gene3D" id="1.10.510.10">
    <property type="entry name" value="Transferase(Phosphotransferase) domain 1"/>
    <property type="match status" value="2"/>
</dbReference>
<dbReference type="InterPro" id="IPR011009">
    <property type="entry name" value="Kinase-like_dom_sf"/>
</dbReference>
<dbReference type="PROSITE" id="PS50011">
    <property type="entry name" value="PROTEIN_KINASE_DOM"/>
    <property type="match status" value="1"/>
</dbReference>
<feature type="compositionally biased region" description="Low complexity" evidence="1">
    <location>
        <begin position="166"/>
        <end position="175"/>
    </location>
</feature>
<dbReference type="GO" id="GO:0004674">
    <property type="term" value="F:protein serine/threonine kinase activity"/>
    <property type="evidence" value="ECO:0007669"/>
    <property type="project" value="TreeGrafter"/>
</dbReference>
<feature type="region of interest" description="Disordered" evidence="1">
    <location>
        <begin position="154"/>
        <end position="230"/>
    </location>
</feature>
<dbReference type="Pfam" id="PF07714">
    <property type="entry name" value="PK_Tyr_Ser-Thr"/>
    <property type="match status" value="1"/>
</dbReference>
<name>A0A0D2MCX6_9CHLO</name>
<feature type="region of interest" description="Disordered" evidence="1">
    <location>
        <begin position="1"/>
        <end position="23"/>
    </location>
</feature>
<feature type="compositionally biased region" description="Gly residues" evidence="1">
    <location>
        <begin position="406"/>
        <end position="418"/>
    </location>
</feature>
<proteinExistence type="predicted"/>
<dbReference type="GeneID" id="25732494"/>
<evidence type="ECO:0000259" key="2">
    <source>
        <dbReference type="PROSITE" id="PS50011"/>
    </source>
</evidence>
<feature type="domain" description="Protein kinase" evidence="2">
    <location>
        <begin position="444"/>
        <end position="560"/>
    </location>
</feature>
<evidence type="ECO:0000313" key="4">
    <source>
        <dbReference type="Proteomes" id="UP000054498"/>
    </source>
</evidence>